<evidence type="ECO:0000313" key="1">
    <source>
        <dbReference type="EMBL" id="SVD09444.1"/>
    </source>
</evidence>
<accession>A0A382SHR4</accession>
<dbReference type="EMBL" id="UINC01129207">
    <property type="protein sequence ID" value="SVD09444.1"/>
    <property type="molecule type" value="Genomic_DNA"/>
</dbReference>
<reference evidence="1" key="1">
    <citation type="submission" date="2018-05" db="EMBL/GenBank/DDBJ databases">
        <authorList>
            <person name="Lanie J.A."/>
            <person name="Ng W.-L."/>
            <person name="Kazmierczak K.M."/>
            <person name="Andrzejewski T.M."/>
            <person name="Davidsen T.M."/>
            <person name="Wayne K.J."/>
            <person name="Tettelin H."/>
            <person name="Glass J.I."/>
            <person name="Rusch D."/>
            <person name="Podicherti R."/>
            <person name="Tsui H.-C.T."/>
            <person name="Winkler M.E."/>
        </authorList>
    </citation>
    <scope>NUCLEOTIDE SEQUENCE</scope>
</reference>
<gene>
    <name evidence="1" type="ORF">METZ01_LOCUS362298</name>
</gene>
<name>A0A382SHR4_9ZZZZ</name>
<dbReference type="AlphaFoldDB" id="A0A382SHR4"/>
<protein>
    <submittedName>
        <fullName evidence="1">Uncharacterized protein</fullName>
    </submittedName>
</protein>
<sequence length="81" mass="8774">MGFKSIFTKGVALVQSGKCRNHSQKASRYARQAMSYFRSAKSRKGDQKIDAMLDGMNQLANSVLEVSDSVTPVATMNAVSA</sequence>
<proteinExistence type="predicted"/>
<feature type="non-terminal residue" evidence="1">
    <location>
        <position position="81"/>
    </location>
</feature>
<organism evidence="1">
    <name type="scientific">marine metagenome</name>
    <dbReference type="NCBI Taxonomy" id="408172"/>
    <lineage>
        <taxon>unclassified sequences</taxon>
        <taxon>metagenomes</taxon>
        <taxon>ecological metagenomes</taxon>
    </lineage>
</organism>